<sequence>MTQPTIIDRFHALASAHPGDPLYTWVDDEGRDRETLSFGDTLALAEVVAAQLTEKHGLRAGDRVLLVYPPSLDFVVTFLGCLLAGLVPAPVYPPNPLGLEHDLGTFAAIATDCRASAVLTNASYARMRQLGAVKRLFTRNTARWPDVPWHTVAATRGTAAAPTHVACPADVAFLQYTSGSTSTPKGVMITHTNIVAEAEANARDLGLRRSVRCVFWVPQYHDFGLISGILSALAGNGHLYMMSPMAFVRRPSVWLEVMSRVRATHSATPNFGLELAVRKTTPTERARWDLSALEAIVCAAEPVRAATLDAFNAAFGPAGLSPTVVRPSYGLAEHTVSVTVGRSLRLEVDRASLEAGRAVPRREGAPSMTLVGCGHVTKPNAVVRIVSPDTGRPCADGEVGEIWVDSPTKAAGYFGREEATREFFGARVDDPADDRTYLRTGDLGFFWDGELVPTGRCKDLIIIRGRNYYPQDVEDDLRAAHPSIRPGGVAAFARPNPYGEEELVVVVEVAEERSGRAIAGEVATAVRRLIQASLQVSCAVVVVGAKGTVPKTTSGKVRRQACRESLSDGSLESAATTFLVSRVPSGAEVIVPAASPGP</sequence>
<keyword evidence="8" id="KW-1185">Reference proteome</keyword>
<keyword evidence="2 7" id="KW-0436">Ligase</keyword>
<dbReference type="Pfam" id="PF23024">
    <property type="entry name" value="AMP-dom_DIP2-like"/>
    <property type="match status" value="1"/>
</dbReference>
<evidence type="ECO:0000259" key="6">
    <source>
        <dbReference type="Pfam" id="PF23024"/>
    </source>
</evidence>
<evidence type="ECO:0000256" key="4">
    <source>
        <dbReference type="ARBA" id="ARBA00023098"/>
    </source>
</evidence>
<proteinExistence type="inferred from homology"/>
<evidence type="ECO:0000256" key="1">
    <source>
        <dbReference type="ARBA" id="ARBA00006432"/>
    </source>
</evidence>
<protein>
    <submittedName>
        <fullName evidence="7">Fatty acyl-AMP ligase</fullName>
    </submittedName>
</protein>
<dbReference type="GO" id="GO:0016874">
    <property type="term" value="F:ligase activity"/>
    <property type="evidence" value="ECO:0007669"/>
    <property type="project" value="UniProtKB-KW"/>
</dbReference>
<dbReference type="InterPro" id="IPR040097">
    <property type="entry name" value="FAAL/FAAC"/>
</dbReference>
<dbReference type="InterPro" id="IPR020845">
    <property type="entry name" value="AMP-binding_CS"/>
</dbReference>
<evidence type="ECO:0000256" key="3">
    <source>
        <dbReference type="ARBA" id="ARBA00022832"/>
    </source>
</evidence>
<organism evidence="7 8">
    <name type="scientific">Corallococcus soli</name>
    <dbReference type="NCBI Taxonomy" id="2710757"/>
    <lineage>
        <taxon>Bacteria</taxon>
        <taxon>Pseudomonadati</taxon>
        <taxon>Myxococcota</taxon>
        <taxon>Myxococcia</taxon>
        <taxon>Myxococcales</taxon>
        <taxon>Cystobacterineae</taxon>
        <taxon>Myxococcaceae</taxon>
        <taxon>Corallococcus</taxon>
    </lineage>
</organism>
<evidence type="ECO:0000256" key="2">
    <source>
        <dbReference type="ARBA" id="ARBA00022598"/>
    </source>
</evidence>
<dbReference type="Pfam" id="PF00501">
    <property type="entry name" value="AMP-binding"/>
    <property type="match status" value="1"/>
</dbReference>
<dbReference type="PROSITE" id="PS00455">
    <property type="entry name" value="AMP_BINDING"/>
    <property type="match status" value="1"/>
</dbReference>
<dbReference type="EMBL" id="JAAIYO010000008">
    <property type="protein sequence ID" value="MBE4751406.1"/>
    <property type="molecule type" value="Genomic_DNA"/>
</dbReference>
<dbReference type="InterPro" id="IPR042099">
    <property type="entry name" value="ANL_N_sf"/>
</dbReference>
<gene>
    <name evidence="7" type="ORF">G4177_24845</name>
</gene>
<name>A0ABR9PU06_9BACT</name>
<feature type="domain" description="AMP-dependent synthetase/ligase" evidence="5">
    <location>
        <begin position="14"/>
        <end position="414"/>
    </location>
</feature>
<dbReference type="PANTHER" id="PTHR22754">
    <property type="entry name" value="DISCO-INTERACTING PROTEIN 2 DIP2 -RELATED"/>
    <property type="match status" value="1"/>
</dbReference>
<accession>A0ABR9PU06</accession>
<dbReference type="CDD" id="cd05931">
    <property type="entry name" value="FAAL"/>
    <property type="match status" value="1"/>
</dbReference>
<feature type="domain" description="AMP-binding enzyme C-terminal" evidence="6">
    <location>
        <begin position="459"/>
        <end position="572"/>
    </location>
</feature>
<dbReference type="InterPro" id="IPR025110">
    <property type="entry name" value="AMP-bd_C"/>
</dbReference>
<evidence type="ECO:0000259" key="5">
    <source>
        <dbReference type="Pfam" id="PF00501"/>
    </source>
</evidence>
<keyword evidence="4" id="KW-0443">Lipid metabolism</keyword>
<dbReference type="PANTHER" id="PTHR22754:SF32">
    <property type="entry name" value="DISCO-INTERACTING PROTEIN 2"/>
    <property type="match status" value="1"/>
</dbReference>
<comment type="caution">
    <text evidence="7">The sequence shown here is derived from an EMBL/GenBank/DDBJ whole genome shotgun (WGS) entry which is preliminary data.</text>
</comment>
<keyword evidence="3" id="KW-0276">Fatty acid metabolism</keyword>
<dbReference type="Gene3D" id="3.40.50.12780">
    <property type="entry name" value="N-terminal domain of ligase-like"/>
    <property type="match status" value="1"/>
</dbReference>
<dbReference type="SUPFAM" id="SSF56801">
    <property type="entry name" value="Acetyl-CoA synthetase-like"/>
    <property type="match status" value="1"/>
</dbReference>
<evidence type="ECO:0000313" key="7">
    <source>
        <dbReference type="EMBL" id="MBE4751406.1"/>
    </source>
</evidence>
<dbReference type="Gene3D" id="3.30.300.30">
    <property type="match status" value="1"/>
</dbReference>
<dbReference type="InterPro" id="IPR045851">
    <property type="entry name" value="AMP-bd_C_sf"/>
</dbReference>
<evidence type="ECO:0000313" key="8">
    <source>
        <dbReference type="Proteomes" id="UP001516472"/>
    </source>
</evidence>
<dbReference type="InterPro" id="IPR000873">
    <property type="entry name" value="AMP-dep_synth/lig_dom"/>
</dbReference>
<comment type="similarity">
    <text evidence="1">Belongs to the ATP-dependent AMP-binding enzyme family.</text>
</comment>
<reference evidence="7 8" key="1">
    <citation type="submission" date="2020-02" db="EMBL/GenBank/DDBJ databases">
        <authorList>
            <person name="Babadi Z.K."/>
            <person name="Risdian C."/>
            <person name="Ebrahimipour G.H."/>
            <person name="Wink J."/>
        </authorList>
    </citation>
    <scope>NUCLEOTIDE SEQUENCE [LARGE SCALE GENOMIC DNA]</scope>
    <source>
        <strain evidence="7 8">ZKHCc1 1396</strain>
    </source>
</reference>
<dbReference type="Proteomes" id="UP001516472">
    <property type="component" value="Unassembled WGS sequence"/>
</dbReference>
<dbReference type="RefSeq" id="WP_193428615.1">
    <property type="nucleotide sequence ID" value="NZ_CBCSIP010000102.1"/>
</dbReference>